<dbReference type="Proteomes" id="UP001060085">
    <property type="component" value="Linkage Group LG03"/>
</dbReference>
<comment type="caution">
    <text evidence="1">The sequence shown here is derived from an EMBL/GenBank/DDBJ whole genome shotgun (WGS) entry which is preliminary data.</text>
</comment>
<evidence type="ECO:0000313" key="1">
    <source>
        <dbReference type="EMBL" id="KAI5671154.1"/>
    </source>
</evidence>
<proteinExistence type="predicted"/>
<protein>
    <submittedName>
        <fullName evidence="1">Uncharacterized protein</fullName>
    </submittedName>
</protein>
<accession>A0ACC0BEW0</accession>
<sequence>MEDEDSDFLKCLNPEYTSILDDPKPRLSIDCGDDPSYALFLCNLKNDVSSYVLEANEKTGLTKPLKYMENDPNDEDENDLDSHAKTEGNEFQSNCDCDYKLFFENMRVEGSNVIYQYKNGASVVYDGLIFLNSQTYDNVVSGKRKVQILEILHKSYDKEKHERLMQEITKRKPQHKHRDLYSGGPISSAYDELDLSWRRGAHLTGFKKYRLVFLTLLLFFSTASAAALLCPSASCDRQLPQIIAWSFTFLQQVVSEPRFGSPVSATINDTRSERTIEFLRSGQRIILLNALPESFNDVNLLLNMAAMVYLLPMLKML</sequence>
<reference evidence="2" key="1">
    <citation type="journal article" date="2023" name="Nat. Plants">
        <title>Single-cell RNA sequencing provides a high-resolution roadmap for understanding the multicellular compartmentation of specialized metabolism.</title>
        <authorList>
            <person name="Sun S."/>
            <person name="Shen X."/>
            <person name="Li Y."/>
            <person name="Li Y."/>
            <person name="Wang S."/>
            <person name="Li R."/>
            <person name="Zhang H."/>
            <person name="Shen G."/>
            <person name="Guo B."/>
            <person name="Wei J."/>
            <person name="Xu J."/>
            <person name="St-Pierre B."/>
            <person name="Chen S."/>
            <person name="Sun C."/>
        </authorList>
    </citation>
    <scope>NUCLEOTIDE SEQUENCE [LARGE SCALE GENOMIC DNA]</scope>
</reference>
<dbReference type="EMBL" id="CM044703">
    <property type="protein sequence ID" value="KAI5671154.1"/>
    <property type="molecule type" value="Genomic_DNA"/>
</dbReference>
<name>A0ACC0BEW0_CATRO</name>
<evidence type="ECO:0000313" key="2">
    <source>
        <dbReference type="Proteomes" id="UP001060085"/>
    </source>
</evidence>
<keyword evidence="2" id="KW-1185">Reference proteome</keyword>
<gene>
    <name evidence="1" type="ORF">M9H77_11518</name>
</gene>
<organism evidence="1 2">
    <name type="scientific">Catharanthus roseus</name>
    <name type="common">Madagascar periwinkle</name>
    <name type="synonym">Vinca rosea</name>
    <dbReference type="NCBI Taxonomy" id="4058"/>
    <lineage>
        <taxon>Eukaryota</taxon>
        <taxon>Viridiplantae</taxon>
        <taxon>Streptophyta</taxon>
        <taxon>Embryophyta</taxon>
        <taxon>Tracheophyta</taxon>
        <taxon>Spermatophyta</taxon>
        <taxon>Magnoliopsida</taxon>
        <taxon>eudicotyledons</taxon>
        <taxon>Gunneridae</taxon>
        <taxon>Pentapetalae</taxon>
        <taxon>asterids</taxon>
        <taxon>lamiids</taxon>
        <taxon>Gentianales</taxon>
        <taxon>Apocynaceae</taxon>
        <taxon>Rauvolfioideae</taxon>
        <taxon>Vinceae</taxon>
        <taxon>Catharanthinae</taxon>
        <taxon>Catharanthus</taxon>
    </lineage>
</organism>